<evidence type="ECO:0000259" key="1">
    <source>
        <dbReference type="Pfam" id="PF13568"/>
    </source>
</evidence>
<name>A0A5S3N3X9_9FLAO</name>
<dbReference type="AlphaFoldDB" id="A0A5S3N3X9"/>
<organism evidence="2 3">
    <name type="scientific">Polaribacter aestuariivivens</name>
    <dbReference type="NCBI Taxonomy" id="2304626"/>
    <lineage>
        <taxon>Bacteria</taxon>
        <taxon>Pseudomonadati</taxon>
        <taxon>Bacteroidota</taxon>
        <taxon>Flavobacteriia</taxon>
        <taxon>Flavobacteriales</taxon>
        <taxon>Flavobacteriaceae</taxon>
    </lineage>
</organism>
<dbReference type="InterPro" id="IPR025665">
    <property type="entry name" value="Beta-barrel_OMP_2"/>
</dbReference>
<feature type="domain" description="Outer membrane protein beta-barrel" evidence="1">
    <location>
        <begin position="18"/>
        <end position="200"/>
    </location>
</feature>
<dbReference type="Proteomes" id="UP000307140">
    <property type="component" value="Unassembled WGS sequence"/>
</dbReference>
<dbReference type="EMBL" id="VANR01000004">
    <property type="protein sequence ID" value="TMM29960.1"/>
    <property type="molecule type" value="Genomic_DNA"/>
</dbReference>
<proteinExistence type="predicted"/>
<comment type="caution">
    <text evidence="2">The sequence shown here is derived from an EMBL/GenBank/DDBJ whole genome shotgun (WGS) entry which is preliminary data.</text>
</comment>
<keyword evidence="3" id="KW-1185">Reference proteome</keyword>
<dbReference type="OrthoDB" id="959017at2"/>
<protein>
    <submittedName>
        <fullName evidence="2">PorT family protein</fullName>
    </submittedName>
</protein>
<dbReference type="RefSeq" id="WP_138535810.1">
    <property type="nucleotide sequence ID" value="NZ_VANR01000004.1"/>
</dbReference>
<accession>A0A5S3N3X9</accession>
<dbReference type="Pfam" id="PF13568">
    <property type="entry name" value="OMP_b-brl_2"/>
    <property type="match status" value="1"/>
</dbReference>
<evidence type="ECO:0000313" key="2">
    <source>
        <dbReference type="EMBL" id="TMM29960.1"/>
    </source>
</evidence>
<evidence type="ECO:0000313" key="3">
    <source>
        <dbReference type="Proteomes" id="UP000307140"/>
    </source>
</evidence>
<gene>
    <name evidence="2" type="ORF">FDT66_08820</name>
</gene>
<reference evidence="2 3" key="1">
    <citation type="submission" date="2019-05" db="EMBL/GenBank/DDBJ databases">
        <title>Polaribacter aestuariivivens sp. nov., isolated from a tidal flat.</title>
        <authorList>
            <person name="Yoon J.-H."/>
        </authorList>
    </citation>
    <scope>NUCLEOTIDE SEQUENCE [LARGE SCALE GENOMIC DNA]</scope>
    <source>
        <strain evidence="2 3">DBTF-3</strain>
    </source>
</reference>
<sequence>MKKISFFTLLVVSFSFYAQKDSLNLGDSYADDQIYVSISYSQLNDQPSLISKSSFSYSLSGGFIKDFILNKQGNISFAAGIGYGYDFFNHKLKVEEQNGTTTFSSDNTINSNFYKSHNIEFPIEFRWRTSTANEYSFWRVYTGVKFLYNISNSFQFEDSNSNKFIYKNVSAYDNLQYGLTLSAGYDEFNINIFYGLSSIFKDAQINNENINTKILKFGLIFYFL</sequence>